<evidence type="ECO:0000259" key="5">
    <source>
        <dbReference type="Pfam" id="PF24827"/>
    </source>
</evidence>
<dbReference type="PANTHER" id="PTHR37326:SF1">
    <property type="entry name" value="BLL3975 PROTEIN"/>
    <property type="match status" value="1"/>
</dbReference>
<keyword evidence="2" id="KW-0479">Metal-binding</keyword>
<dbReference type="PIRSF" id="PIRSF039012">
    <property type="entry name" value="ASP"/>
    <property type="match status" value="1"/>
</dbReference>
<gene>
    <name evidence="6" type="ORF">CLV54_0124</name>
</gene>
<dbReference type="GO" id="GO:0016788">
    <property type="term" value="F:hydrolase activity, acting on ester bonds"/>
    <property type="evidence" value="ECO:0007669"/>
    <property type="project" value="InterPro"/>
</dbReference>
<comment type="cofactor">
    <cofactor evidence="1">
        <name>Zn(2+)</name>
        <dbReference type="ChEBI" id="CHEBI:29105"/>
    </cofactor>
</comment>
<dbReference type="SUPFAM" id="SSF53187">
    <property type="entry name" value="Zn-dependent exopeptidases"/>
    <property type="match status" value="1"/>
</dbReference>
<dbReference type="PANTHER" id="PTHR37326">
    <property type="entry name" value="BLL3975 PROTEIN"/>
    <property type="match status" value="1"/>
</dbReference>
<dbReference type="GO" id="GO:0046872">
    <property type="term" value="F:metal ion binding"/>
    <property type="evidence" value="ECO:0007669"/>
    <property type="project" value="UniProtKB-KW"/>
</dbReference>
<dbReference type="InterPro" id="IPR055438">
    <property type="entry name" value="AstE_AspA_cat"/>
</dbReference>
<organism evidence="6 7">
    <name type="scientific">Compostimonas suwonensis</name>
    <dbReference type="NCBI Taxonomy" id="1048394"/>
    <lineage>
        <taxon>Bacteria</taxon>
        <taxon>Bacillati</taxon>
        <taxon>Actinomycetota</taxon>
        <taxon>Actinomycetes</taxon>
        <taxon>Micrococcales</taxon>
        <taxon>Microbacteriaceae</taxon>
        <taxon>Compostimonas</taxon>
    </lineage>
</organism>
<dbReference type="Gene3D" id="3.40.630.10">
    <property type="entry name" value="Zn peptidases"/>
    <property type="match status" value="1"/>
</dbReference>
<dbReference type="EMBL" id="PGFB01000001">
    <property type="protein sequence ID" value="PJJ65097.1"/>
    <property type="molecule type" value="Genomic_DNA"/>
</dbReference>
<name>A0A2M9C3Q4_9MICO</name>
<protein>
    <submittedName>
        <fullName evidence="6">N-alpha-acetyl-L-2,4-diaminobutyrate deacetylase</fullName>
    </submittedName>
</protein>
<dbReference type="InterPro" id="IPR053138">
    <property type="entry name" value="N-alpha-Ac-DABA_deacetylase"/>
</dbReference>
<dbReference type="Proteomes" id="UP000230161">
    <property type="component" value="Unassembled WGS sequence"/>
</dbReference>
<evidence type="ECO:0000256" key="2">
    <source>
        <dbReference type="ARBA" id="ARBA00022723"/>
    </source>
</evidence>
<keyword evidence="7" id="KW-1185">Reference proteome</keyword>
<comment type="caution">
    <text evidence="6">The sequence shown here is derived from an EMBL/GenBank/DDBJ whole genome shotgun (WGS) entry which is preliminary data.</text>
</comment>
<accession>A0A2M9C3Q4</accession>
<dbReference type="InterPro" id="IPR043795">
    <property type="entry name" value="N-alpha-Ac-DABA-like"/>
</dbReference>
<keyword evidence="4" id="KW-0862">Zinc</keyword>
<feature type="domain" description="Succinylglutamate desuccinylase/Aspartoacylase catalytic" evidence="5">
    <location>
        <begin position="44"/>
        <end position="235"/>
    </location>
</feature>
<dbReference type="GO" id="GO:0016811">
    <property type="term" value="F:hydrolase activity, acting on carbon-nitrogen (but not peptide) bonds, in linear amides"/>
    <property type="evidence" value="ECO:0007669"/>
    <property type="project" value="InterPro"/>
</dbReference>
<reference evidence="6 7" key="1">
    <citation type="submission" date="2017-11" db="EMBL/GenBank/DDBJ databases">
        <title>Genomic Encyclopedia of Archaeal and Bacterial Type Strains, Phase II (KMG-II): From Individual Species to Whole Genera.</title>
        <authorList>
            <person name="Goeker M."/>
        </authorList>
    </citation>
    <scope>NUCLEOTIDE SEQUENCE [LARGE SCALE GENOMIC DNA]</scope>
    <source>
        <strain evidence="6 7">DSM 25625</strain>
    </source>
</reference>
<evidence type="ECO:0000256" key="4">
    <source>
        <dbReference type="ARBA" id="ARBA00022833"/>
    </source>
</evidence>
<dbReference type="AlphaFoldDB" id="A0A2M9C3Q4"/>
<evidence type="ECO:0000256" key="1">
    <source>
        <dbReference type="ARBA" id="ARBA00001947"/>
    </source>
</evidence>
<evidence type="ECO:0000313" key="6">
    <source>
        <dbReference type="EMBL" id="PJJ65097.1"/>
    </source>
</evidence>
<dbReference type="OrthoDB" id="9782876at2"/>
<proteinExistence type="predicted"/>
<evidence type="ECO:0000313" key="7">
    <source>
        <dbReference type="Proteomes" id="UP000230161"/>
    </source>
</evidence>
<sequence length="325" mass="34215">MFDIASGFDGAAGTRETLSLVAGELPTGEPYLIPVMVINGSTGGPTLLVHTGMHGDEVLGAEVVRAVWLGLGPDDIRGRLIMVPSSNLPAMATRTRTNLSEIYPGPHDLNRVFPGDAAGSLSERVARIITDQLLAVSDYCLDIHTPSVGGEWMPYASAPAPGSVDADYGQRSHAFARAFGTTLVYAGDLFAGTIQDTARTLGKVVTTVEFGEANRFDPALMEWGVQGVRNLLIHLGMTEGSLVAPDAVRTFSRLHRLRADRGGFLRVAVRPGDDVIAGQRLASVGNVLGAELEVITAPESGRVVRVNNNALAGTGDLVVYLGADS</sequence>
<evidence type="ECO:0000256" key="3">
    <source>
        <dbReference type="ARBA" id="ARBA00022801"/>
    </source>
</evidence>
<dbReference type="RefSeq" id="WP_100343031.1">
    <property type="nucleotide sequence ID" value="NZ_PGFB01000001.1"/>
</dbReference>
<dbReference type="Pfam" id="PF24827">
    <property type="entry name" value="AstE_AspA_cat"/>
    <property type="match status" value="1"/>
</dbReference>
<keyword evidence="3" id="KW-0378">Hydrolase</keyword>